<accession>A0A6A7CAS6</accession>
<evidence type="ECO:0000313" key="2">
    <source>
        <dbReference type="EMBL" id="KAF2864550.1"/>
    </source>
</evidence>
<protein>
    <submittedName>
        <fullName evidence="2">Uncharacterized protein</fullName>
    </submittedName>
</protein>
<organism evidence="2 3">
    <name type="scientific">Piedraia hortae CBS 480.64</name>
    <dbReference type="NCBI Taxonomy" id="1314780"/>
    <lineage>
        <taxon>Eukaryota</taxon>
        <taxon>Fungi</taxon>
        <taxon>Dikarya</taxon>
        <taxon>Ascomycota</taxon>
        <taxon>Pezizomycotina</taxon>
        <taxon>Dothideomycetes</taxon>
        <taxon>Dothideomycetidae</taxon>
        <taxon>Capnodiales</taxon>
        <taxon>Piedraiaceae</taxon>
        <taxon>Piedraia</taxon>
    </lineage>
</organism>
<dbReference type="AlphaFoldDB" id="A0A6A7CAS6"/>
<feature type="region of interest" description="Disordered" evidence="1">
    <location>
        <begin position="1"/>
        <end position="46"/>
    </location>
</feature>
<proteinExistence type="predicted"/>
<gene>
    <name evidence="2" type="ORF">K470DRAFT_254181</name>
</gene>
<dbReference type="EMBL" id="MU005957">
    <property type="protein sequence ID" value="KAF2864550.1"/>
    <property type="molecule type" value="Genomic_DNA"/>
</dbReference>
<dbReference type="Proteomes" id="UP000799421">
    <property type="component" value="Unassembled WGS sequence"/>
</dbReference>
<evidence type="ECO:0000256" key="1">
    <source>
        <dbReference type="SAM" id="MobiDB-lite"/>
    </source>
</evidence>
<name>A0A6A7CAS6_9PEZI</name>
<evidence type="ECO:0000313" key="3">
    <source>
        <dbReference type="Proteomes" id="UP000799421"/>
    </source>
</evidence>
<keyword evidence="3" id="KW-1185">Reference proteome</keyword>
<reference evidence="2" key="1">
    <citation type="journal article" date="2020" name="Stud. Mycol.">
        <title>101 Dothideomycetes genomes: a test case for predicting lifestyles and emergence of pathogens.</title>
        <authorList>
            <person name="Haridas S."/>
            <person name="Albert R."/>
            <person name="Binder M."/>
            <person name="Bloem J."/>
            <person name="Labutti K."/>
            <person name="Salamov A."/>
            <person name="Andreopoulos B."/>
            <person name="Baker S."/>
            <person name="Barry K."/>
            <person name="Bills G."/>
            <person name="Bluhm B."/>
            <person name="Cannon C."/>
            <person name="Castanera R."/>
            <person name="Culley D."/>
            <person name="Daum C."/>
            <person name="Ezra D."/>
            <person name="Gonzalez J."/>
            <person name="Henrissat B."/>
            <person name="Kuo A."/>
            <person name="Liang C."/>
            <person name="Lipzen A."/>
            <person name="Lutzoni F."/>
            <person name="Magnuson J."/>
            <person name="Mondo S."/>
            <person name="Nolan M."/>
            <person name="Ohm R."/>
            <person name="Pangilinan J."/>
            <person name="Park H.-J."/>
            <person name="Ramirez L."/>
            <person name="Alfaro M."/>
            <person name="Sun H."/>
            <person name="Tritt A."/>
            <person name="Yoshinaga Y."/>
            <person name="Zwiers L.-H."/>
            <person name="Turgeon B."/>
            <person name="Goodwin S."/>
            <person name="Spatafora J."/>
            <person name="Crous P."/>
            <person name="Grigoriev I."/>
        </authorList>
    </citation>
    <scope>NUCLEOTIDE SEQUENCE</scope>
    <source>
        <strain evidence="2">CBS 480.64</strain>
    </source>
</reference>
<sequence>MPSQRSTLAQPARSKKYSFSHTHPERRLPSTATGYPLTSSHGSMLSKPTRLTRAYGAMLTSLVTNPTSLFYLSGQFVQSRRRH</sequence>
<feature type="compositionally biased region" description="Polar residues" evidence="1">
    <location>
        <begin position="30"/>
        <end position="43"/>
    </location>
</feature>